<dbReference type="Proteomes" id="UP001168821">
    <property type="component" value="Unassembled WGS sequence"/>
</dbReference>
<keyword evidence="8" id="KW-1185">Reference proteome</keyword>
<dbReference type="InterPro" id="IPR039187">
    <property type="entry name" value="SNO_AAA"/>
</dbReference>
<dbReference type="Pfam" id="PF13871">
    <property type="entry name" value="Helicase_C_4"/>
    <property type="match status" value="1"/>
</dbReference>
<dbReference type="AlphaFoldDB" id="A0AA38HML1"/>
<keyword evidence="3" id="KW-0804">Transcription</keyword>
<dbReference type="GO" id="GO:0005634">
    <property type="term" value="C:nucleus"/>
    <property type="evidence" value="ECO:0007669"/>
    <property type="project" value="TreeGrafter"/>
</dbReference>
<feature type="compositionally biased region" description="Basic residues" evidence="4">
    <location>
        <begin position="560"/>
        <end position="577"/>
    </location>
</feature>
<proteinExistence type="inferred from homology"/>
<dbReference type="SUPFAM" id="SSF52540">
    <property type="entry name" value="P-loop containing nucleoside triphosphate hydrolases"/>
    <property type="match status" value="2"/>
</dbReference>
<dbReference type="EMBL" id="JALNTZ010000011">
    <property type="protein sequence ID" value="KAJ3639257.1"/>
    <property type="molecule type" value="Genomic_DNA"/>
</dbReference>
<sequence>MKPPMHRKKKIGKPLEQTTFHGTLTKPGGEELDSLRYHKMRPPVSRRKKVVKPLEHDTFHGTLTKPGDEELDGLVDDEELGVAETYADYMPSKLKLGKKHPDPVVETTSLSSVAPADISYELSLPAATIDSGALSALQLESVTYACQAHENILPDGTRAGFLVGDGAGVGKGRTIAGVIFENYLKGRVKAIWVSVSTDLKYDAERDLSDIGADSIEVHQLNKFKYGTISTSARPVKEGVMFSTYSALIGKSNVNGVCKTRLDQLLEWCGKDFDGVVVFDECHRAKNLCPEGALNLDKKETKEKKKPTKTGLAVLGLQMSLPKARVVYASATGASEPRNMAYMARLGLWGKGTSFATFDNFIAAVEKRGVGAMEIVAMDMKLRGTYIARQLSFHGVTFRIEEIPLTKEFEDVYNASTQVWVEAMVKFEEASRLIVMDGVQKQIMWRLFWSAHQRFFKYLCIAAKVRQAVTIAHEAIESGKCVVIGLQSTGEARTLDQLEKDDGELSDFVSTPKAVFENLVETQFPSLGGKENRKLEKHKLPKNLFKLKKDPDDDENPSKILGKRKVRQSARVTAKRMKISMEKEIPQNRSKYVLSDDDSDEEINSPNDSDFSANEISEGDSGSDTDLWEVRGTKSKGKTTVKEEPQDDTDSKLIKLEDIKTEKEEPQEKTSYFMSSVRDVAAMKETLLQEIEHLGKKLPPNTLDQLIHELGGAQVVAEMTGRKGRVVHTENGDVQYESRAETGVSLEALNMTEKQRFMDGEKNIAIISEAASTGISLQSDRRVKNQKRRVHITLELPWSADRAIQQFGRTHRSNQVIYLL</sequence>
<dbReference type="GO" id="GO:0006355">
    <property type="term" value="P:regulation of DNA-templated transcription"/>
    <property type="evidence" value="ECO:0007669"/>
    <property type="project" value="InterPro"/>
</dbReference>
<protein>
    <recommendedName>
        <fullName evidence="9">Protein strawberry notch</fullName>
    </recommendedName>
</protein>
<dbReference type="GO" id="GO:0031490">
    <property type="term" value="F:chromatin DNA binding"/>
    <property type="evidence" value="ECO:0007669"/>
    <property type="project" value="TreeGrafter"/>
</dbReference>
<feature type="domain" description="Strawberry notch AAA" evidence="6">
    <location>
        <begin position="99"/>
        <end position="414"/>
    </location>
</feature>
<dbReference type="FunFam" id="3.40.50.300:FF:000342">
    <property type="entry name" value="Protein strawberry notch homolog 2"/>
    <property type="match status" value="1"/>
</dbReference>
<dbReference type="InterPro" id="IPR026937">
    <property type="entry name" value="SBNO_Helicase_C_dom"/>
</dbReference>
<dbReference type="PANTHER" id="PTHR12706">
    <property type="entry name" value="STRAWBERRY NOTCH-RELATED"/>
    <property type="match status" value="1"/>
</dbReference>
<dbReference type="PANTHER" id="PTHR12706:SF30">
    <property type="entry name" value="PROTEIN STRAWBERRY NOTCH-RELATED"/>
    <property type="match status" value="1"/>
</dbReference>
<evidence type="ECO:0000259" key="6">
    <source>
        <dbReference type="Pfam" id="PF13872"/>
    </source>
</evidence>
<feature type="compositionally biased region" description="Polar residues" evidence="4">
    <location>
        <begin position="603"/>
        <end position="615"/>
    </location>
</feature>
<evidence type="ECO:0000256" key="4">
    <source>
        <dbReference type="SAM" id="MobiDB-lite"/>
    </source>
</evidence>
<feature type="compositionally biased region" description="Basic residues" evidence="4">
    <location>
        <begin position="1"/>
        <end position="12"/>
    </location>
</feature>
<gene>
    <name evidence="7" type="ORF">Zmor_003936</name>
</gene>
<keyword evidence="2" id="KW-0805">Transcription regulation</keyword>
<feature type="region of interest" description="Disordered" evidence="4">
    <location>
        <begin position="539"/>
        <end position="649"/>
    </location>
</feature>
<feature type="compositionally biased region" description="Basic and acidic residues" evidence="4">
    <location>
        <begin position="639"/>
        <end position="649"/>
    </location>
</feature>
<organism evidence="7 8">
    <name type="scientific">Zophobas morio</name>
    <dbReference type="NCBI Taxonomy" id="2755281"/>
    <lineage>
        <taxon>Eukaryota</taxon>
        <taxon>Metazoa</taxon>
        <taxon>Ecdysozoa</taxon>
        <taxon>Arthropoda</taxon>
        <taxon>Hexapoda</taxon>
        <taxon>Insecta</taxon>
        <taxon>Pterygota</taxon>
        <taxon>Neoptera</taxon>
        <taxon>Endopterygota</taxon>
        <taxon>Coleoptera</taxon>
        <taxon>Polyphaga</taxon>
        <taxon>Cucujiformia</taxon>
        <taxon>Tenebrionidae</taxon>
        <taxon>Zophobas</taxon>
    </lineage>
</organism>
<comment type="similarity">
    <text evidence="1">Belongs to the SBNO family.</text>
</comment>
<reference evidence="7" key="1">
    <citation type="journal article" date="2023" name="G3 (Bethesda)">
        <title>Whole genome assemblies of Zophobas morio and Tenebrio molitor.</title>
        <authorList>
            <person name="Kaur S."/>
            <person name="Stinson S.A."/>
            <person name="diCenzo G.C."/>
        </authorList>
    </citation>
    <scope>NUCLEOTIDE SEQUENCE</scope>
    <source>
        <strain evidence="7">QUZm001</strain>
    </source>
</reference>
<dbReference type="Gene3D" id="3.40.50.300">
    <property type="entry name" value="P-loop containing nucleotide triphosphate hydrolases"/>
    <property type="match status" value="2"/>
</dbReference>
<evidence type="ECO:0000256" key="2">
    <source>
        <dbReference type="ARBA" id="ARBA00023015"/>
    </source>
</evidence>
<name>A0AA38HML1_9CUCU</name>
<comment type="caution">
    <text evidence="7">The sequence shown here is derived from an EMBL/GenBank/DDBJ whole genome shotgun (WGS) entry which is preliminary data.</text>
</comment>
<evidence type="ECO:0000313" key="8">
    <source>
        <dbReference type="Proteomes" id="UP001168821"/>
    </source>
</evidence>
<feature type="region of interest" description="Disordered" evidence="4">
    <location>
        <begin position="1"/>
        <end position="45"/>
    </location>
</feature>
<evidence type="ECO:0000313" key="7">
    <source>
        <dbReference type="EMBL" id="KAJ3639257.1"/>
    </source>
</evidence>
<feature type="domain" description="Strawberry notch helicase C" evidence="5">
    <location>
        <begin position="700"/>
        <end position="815"/>
    </location>
</feature>
<evidence type="ECO:0000256" key="1">
    <source>
        <dbReference type="ARBA" id="ARBA00006992"/>
    </source>
</evidence>
<dbReference type="Pfam" id="PF13872">
    <property type="entry name" value="AAA_34"/>
    <property type="match status" value="1"/>
</dbReference>
<evidence type="ECO:0000259" key="5">
    <source>
        <dbReference type="Pfam" id="PF13871"/>
    </source>
</evidence>
<dbReference type="InterPro" id="IPR026741">
    <property type="entry name" value="SNO"/>
</dbReference>
<dbReference type="GO" id="GO:0042393">
    <property type="term" value="F:histone binding"/>
    <property type="evidence" value="ECO:0007669"/>
    <property type="project" value="TreeGrafter"/>
</dbReference>
<feature type="compositionally biased region" description="Acidic residues" evidence="4">
    <location>
        <begin position="616"/>
        <end position="626"/>
    </location>
</feature>
<accession>A0AA38HML1</accession>
<evidence type="ECO:0000256" key="3">
    <source>
        <dbReference type="ARBA" id="ARBA00023163"/>
    </source>
</evidence>
<dbReference type="InterPro" id="IPR027417">
    <property type="entry name" value="P-loop_NTPase"/>
</dbReference>
<evidence type="ECO:0008006" key="9">
    <source>
        <dbReference type="Google" id="ProtNLM"/>
    </source>
</evidence>